<evidence type="ECO:0000256" key="8">
    <source>
        <dbReference type="PROSITE-ProRule" id="PRU00284"/>
    </source>
</evidence>
<dbReference type="PROSITE" id="PS50885">
    <property type="entry name" value="HAMP"/>
    <property type="match status" value="1"/>
</dbReference>
<dbReference type="AlphaFoldDB" id="A0A3N1NXI8"/>
<comment type="similarity">
    <text evidence="7">Belongs to the methyl-accepting chemotaxis (MCP) protein family.</text>
</comment>
<dbReference type="InterPro" id="IPR003660">
    <property type="entry name" value="HAMP_dom"/>
</dbReference>
<dbReference type="InterPro" id="IPR000727">
    <property type="entry name" value="T_SNARE_dom"/>
</dbReference>
<evidence type="ECO:0000256" key="4">
    <source>
        <dbReference type="ARBA" id="ARBA00022989"/>
    </source>
</evidence>
<dbReference type="OrthoDB" id="2489132at2"/>
<evidence type="ECO:0000259" key="11">
    <source>
        <dbReference type="PROSITE" id="PS50111"/>
    </source>
</evidence>
<evidence type="ECO:0000256" key="9">
    <source>
        <dbReference type="SAM" id="Coils"/>
    </source>
</evidence>
<dbReference type="FunFam" id="1.10.287.950:FF:000001">
    <property type="entry name" value="Methyl-accepting chemotaxis sensory transducer"/>
    <property type="match status" value="1"/>
</dbReference>
<dbReference type="SMART" id="SM00304">
    <property type="entry name" value="HAMP"/>
    <property type="match status" value="1"/>
</dbReference>
<accession>A0A3N1NXI8</accession>
<keyword evidence="15" id="KW-1185">Reference proteome</keyword>
<comment type="caution">
    <text evidence="14">The sequence shown here is derived from an EMBL/GenBank/DDBJ whole genome shotgun (WGS) entry which is preliminary data.</text>
</comment>
<feature type="transmembrane region" description="Helical" evidence="10">
    <location>
        <begin position="196"/>
        <end position="219"/>
    </location>
</feature>
<dbReference type="GO" id="GO:0006935">
    <property type="term" value="P:chemotaxis"/>
    <property type="evidence" value="ECO:0007669"/>
    <property type="project" value="UniProtKB-ARBA"/>
</dbReference>
<evidence type="ECO:0000259" key="12">
    <source>
        <dbReference type="PROSITE" id="PS50192"/>
    </source>
</evidence>
<protein>
    <submittedName>
        <fullName evidence="14">Methyl-accepting chemotaxis protein</fullName>
    </submittedName>
</protein>
<feature type="domain" description="HAMP" evidence="13">
    <location>
        <begin position="217"/>
        <end position="271"/>
    </location>
</feature>
<dbReference type="PROSITE" id="PS50111">
    <property type="entry name" value="CHEMOTAXIS_TRANSDUC_2"/>
    <property type="match status" value="1"/>
</dbReference>
<dbReference type="GO" id="GO:0005886">
    <property type="term" value="C:plasma membrane"/>
    <property type="evidence" value="ECO:0007669"/>
    <property type="project" value="UniProtKB-SubCell"/>
</dbReference>
<sequence length="548" mass="60101">MLSWYNNISFRWKLMLPLSLLVIIFIAVSIYAVRAAKQMGNYSNTIGTVNLPEIQLLMQADRDLYQALTAERAMLLADPGSSEMDALYRDHQDNAQQTYDRAIQSLDLSEIATREERETFQQLYDRWFSLSESIVEDARSADRMTLAFLEDRSFGEVAEAFDALRTHLDVVSERRLEQVDRLNQRVDAEEAQMTSILTLSGVTGTLIAVLAALLLPLVVTRPLNEISGRIHDIAEGDGDLTLRINLDRRDELGQLAGHVNRFMDRLQQLIGDIRHTTEDVSVSSEQVLQASTSSQKAADDQGQAINMVVAAVNELTAAIQEVAQNTNETADSAKNASGTTDVGRERIERAVARVNSLSAHIGETAERMRRLEEEAKNVTSVIDVIRGVAEQTNLLALNAAIEAARAGEQGRGFAVVADEVRTLASRTQQSTEDIRTMLTRLQSGVQEAVEAMTSSSEMTEEAVTAAGEAGQSLEDIAEAVQRITNMAIQIASAAEEQSTVTADIDKNMVEINELAARTQDDAATTASASGRLTDLASSLRELVVRFKV</sequence>
<dbReference type="Gene3D" id="1.10.287.950">
    <property type="entry name" value="Methyl-accepting chemotaxis protein"/>
    <property type="match status" value="1"/>
</dbReference>
<evidence type="ECO:0000256" key="7">
    <source>
        <dbReference type="ARBA" id="ARBA00029447"/>
    </source>
</evidence>
<proteinExistence type="inferred from homology"/>
<keyword evidence="5 10" id="KW-0472">Membrane</keyword>
<dbReference type="GO" id="GO:0007165">
    <property type="term" value="P:signal transduction"/>
    <property type="evidence" value="ECO:0007669"/>
    <property type="project" value="UniProtKB-KW"/>
</dbReference>
<dbReference type="Pfam" id="PF00015">
    <property type="entry name" value="MCPsignal"/>
    <property type="match status" value="1"/>
</dbReference>
<keyword evidence="9" id="KW-0175">Coiled coil</keyword>
<dbReference type="InterPro" id="IPR004089">
    <property type="entry name" value="MCPsignal_dom"/>
</dbReference>
<dbReference type="PANTHER" id="PTHR32089:SF119">
    <property type="entry name" value="METHYL-ACCEPTING CHEMOTAXIS PROTEIN CTPL"/>
    <property type="match status" value="1"/>
</dbReference>
<evidence type="ECO:0000313" key="14">
    <source>
        <dbReference type="EMBL" id="ROQ19717.1"/>
    </source>
</evidence>
<dbReference type="EMBL" id="RJUK01000001">
    <property type="protein sequence ID" value="ROQ19717.1"/>
    <property type="molecule type" value="Genomic_DNA"/>
</dbReference>
<name>A0A3N1NXI8_9GAMM</name>
<dbReference type="SMART" id="SM00283">
    <property type="entry name" value="MA"/>
    <property type="match status" value="1"/>
</dbReference>
<dbReference type="CDD" id="cd11386">
    <property type="entry name" value="MCP_signal"/>
    <property type="match status" value="1"/>
</dbReference>
<evidence type="ECO:0000256" key="1">
    <source>
        <dbReference type="ARBA" id="ARBA00004429"/>
    </source>
</evidence>
<reference evidence="14 15" key="1">
    <citation type="submission" date="2018-11" db="EMBL/GenBank/DDBJ databases">
        <title>Genomic Encyclopedia of Type Strains, Phase IV (KMG-IV): sequencing the most valuable type-strain genomes for metagenomic binning, comparative biology and taxonomic classification.</title>
        <authorList>
            <person name="Goeker M."/>
        </authorList>
    </citation>
    <scope>NUCLEOTIDE SEQUENCE [LARGE SCALE GENOMIC DNA]</scope>
    <source>
        <strain evidence="14 15">DSM 16974</strain>
    </source>
</reference>
<gene>
    <name evidence="14" type="ORF">EDC38_0303</name>
</gene>
<feature type="domain" description="T-SNARE coiled-coil homology" evidence="12">
    <location>
        <begin position="463"/>
        <end position="508"/>
    </location>
</feature>
<keyword evidence="4 10" id="KW-1133">Transmembrane helix</keyword>
<feature type="domain" description="Methyl-accepting transducer" evidence="11">
    <location>
        <begin position="276"/>
        <end position="512"/>
    </location>
</feature>
<feature type="coiled-coil region" evidence="9">
    <location>
        <begin position="354"/>
        <end position="381"/>
    </location>
</feature>
<comment type="subcellular location">
    <subcellularLocation>
        <location evidence="1">Cell inner membrane</location>
        <topology evidence="1">Multi-pass membrane protein</topology>
    </subcellularLocation>
</comment>
<evidence type="ECO:0000256" key="2">
    <source>
        <dbReference type="ARBA" id="ARBA00022519"/>
    </source>
</evidence>
<keyword evidence="2" id="KW-1003">Cell membrane</keyword>
<feature type="transmembrane region" description="Helical" evidence="10">
    <location>
        <begin position="12"/>
        <end position="33"/>
    </location>
</feature>
<evidence type="ECO:0000256" key="3">
    <source>
        <dbReference type="ARBA" id="ARBA00022692"/>
    </source>
</evidence>
<keyword evidence="6 8" id="KW-0807">Transducer</keyword>
<evidence type="ECO:0000256" key="10">
    <source>
        <dbReference type="SAM" id="Phobius"/>
    </source>
</evidence>
<keyword evidence="3 10" id="KW-0812">Transmembrane</keyword>
<dbReference type="Pfam" id="PF00672">
    <property type="entry name" value="HAMP"/>
    <property type="match status" value="1"/>
</dbReference>
<evidence type="ECO:0000259" key="13">
    <source>
        <dbReference type="PROSITE" id="PS50885"/>
    </source>
</evidence>
<organism evidence="14 15">
    <name type="scientific">Marinimicrobium koreense</name>
    <dbReference type="NCBI Taxonomy" id="306545"/>
    <lineage>
        <taxon>Bacteria</taxon>
        <taxon>Pseudomonadati</taxon>
        <taxon>Pseudomonadota</taxon>
        <taxon>Gammaproteobacteria</taxon>
        <taxon>Cellvibrionales</taxon>
        <taxon>Cellvibrionaceae</taxon>
        <taxon>Marinimicrobium</taxon>
    </lineage>
</organism>
<dbReference type="CDD" id="cd06225">
    <property type="entry name" value="HAMP"/>
    <property type="match status" value="1"/>
</dbReference>
<evidence type="ECO:0000256" key="6">
    <source>
        <dbReference type="ARBA" id="ARBA00023224"/>
    </source>
</evidence>
<dbReference type="PANTHER" id="PTHR32089">
    <property type="entry name" value="METHYL-ACCEPTING CHEMOTAXIS PROTEIN MCPB"/>
    <property type="match status" value="1"/>
</dbReference>
<dbReference type="SUPFAM" id="SSF58104">
    <property type="entry name" value="Methyl-accepting chemotaxis protein (MCP) signaling domain"/>
    <property type="match status" value="1"/>
</dbReference>
<dbReference type="PROSITE" id="PS50192">
    <property type="entry name" value="T_SNARE"/>
    <property type="match status" value="1"/>
</dbReference>
<evidence type="ECO:0000256" key="5">
    <source>
        <dbReference type="ARBA" id="ARBA00023136"/>
    </source>
</evidence>
<keyword evidence="2" id="KW-0997">Cell inner membrane</keyword>
<evidence type="ECO:0000313" key="15">
    <source>
        <dbReference type="Proteomes" id="UP000273643"/>
    </source>
</evidence>
<dbReference type="Proteomes" id="UP000273643">
    <property type="component" value="Unassembled WGS sequence"/>
</dbReference>